<accession>A0A1G8ESS5</accession>
<dbReference type="AlphaFoldDB" id="A0A1G8ESS5"/>
<organism evidence="1 2">
    <name type="scientific">Roseospirillum parvum</name>
    <dbReference type="NCBI Taxonomy" id="83401"/>
    <lineage>
        <taxon>Bacteria</taxon>
        <taxon>Pseudomonadati</taxon>
        <taxon>Pseudomonadota</taxon>
        <taxon>Alphaproteobacteria</taxon>
        <taxon>Rhodospirillales</taxon>
        <taxon>Rhodospirillaceae</taxon>
        <taxon>Roseospirillum</taxon>
    </lineage>
</organism>
<name>A0A1G8ESS5_9PROT</name>
<dbReference type="Proteomes" id="UP000217076">
    <property type="component" value="Unassembled WGS sequence"/>
</dbReference>
<reference evidence="2" key="1">
    <citation type="submission" date="2016-10" db="EMBL/GenBank/DDBJ databases">
        <authorList>
            <person name="Varghese N."/>
            <person name="Submissions S."/>
        </authorList>
    </citation>
    <scope>NUCLEOTIDE SEQUENCE [LARGE SCALE GENOMIC DNA]</scope>
    <source>
        <strain evidence="2">930I</strain>
    </source>
</reference>
<gene>
    <name evidence="1" type="ORF">SAMN05421742_11126</name>
</gene>
<dbReference type="PIRSF" id="PIRSF033328">
    <property type="entry name" value="Phest_Mll4975"/>
    <property type="match status" value="1"/>
</dbReference>
<proteinExistence type="predicted"/>
<dbReference type="NCBIfam" id="TIGR03223">
    <property type="entry name" value="Phn_opern_protn"/>
    <property type="match status" value="1"/>
</dbReference>
<protein>
    <submittedName>
        <fullName evidence="1">Putative phosphonate metabolism protein</fullName>
    </submittedName>
</protein>
<dbReference type="RefSeq" id="WP_092621170.1">
    <property type="nucleotide sequence ID" value="NZ_FNCV01000011.1"/>
</dbReference>
<dbReference type="Pfam" id="PF06299">
    <property type="entry name" value="DUF1045"/>
    <property type="match status" value="1"/>
</dbReference>
<dbReference type="STRING" id="83401.SAMN05421742_11126"/>
<evidence type="ECO:0000313" key="1">
    <source>
        <dbReference type="EMBL" id="SDH72910.1"/>
    </source>
</evidence>
<keyword evidence="2" id="KW-1185">Reference proteome</keyword>
<sequence length="239" mass="26184">MGAAATRAPAEDGRFAVYFAPAEGSRLADLGRRWLGRPGADAHPPPTLPGLSAGRLSALTESPRHYGFHGTLKPPFRLARGRSGAELAHTLDSFAAQTRGFELPPFEVAALGRFLALVPSQPCPRLDALAEACVRHFDAFRAPPPPDETLRRRAAGLSERQERLLDLWGYPYVMEEFRFHLTLTGPINDADDRRTVKAYLEALAAPACAEPTRLDALSLFWQPDSATPFRPLSRHPLGE</sequence>
<evidence type="ECO:0000313" key="2">
    <source>
        <dbReference type="Proteomes" id="UP000217076"/>
    </source>
</evidence>
<dbReference type="InterPro" id="IPR009389">
    <property type="entry name" value="DUF1045"/>
</dbReference>
<dbReference type="EMBL" id="FNCV01000011">
    <property type="protein sequence ID" value="SDH72910.1"/>
    <property type="molecule type" value="Genomic_DNA"/>
</dbReference>
<dbReference type="Gene3D" id="3.90.1140.10">
    <property type="entry name" value="Cyclic phosphodiesterase"/>
    <property type="match status" value="1"/>
</dbReference>
<dbReference type="OrthoDB" id="4954742at2"/>